<reference evidence="3" key="2">
    <citation type="journal article" date="2020" name="Nat. Commun.">
        <title>Large-scale genome sequencing of mycorrhizal fungi provides insights into the early evolution of symbiotic traits.</title>
        <authorList>
            <person name="Miyauchi S."/>
            <person name="Kiss E."/>
            <person name="Kuo A."/>
            <person name="Drula E."/>
            <person name="Kohler A."/>
            <person name="Sanchez-Garcia M."/>
            <person name="Morin E."/>
            <person name="Andreopoulos B."/>
            <person name="Barry K.W."/>
            <person name="Bonito G."/>
            <person name="Buee M."/>
            <person name="Carver A."/>
            <person name="Chen C."/>
            <person name="Cichocki N."/>
            <person name="Clum A."/>
            <person name="Culley D."/>
            <person name="Crous P.W."/>
            <person name="Fauchery L."/>
            <person name="Girlanda M."/>
            <person name="Hayes R.D."/>
            <person name="Keri Z."/>
            <person name="LaButti K."/>
            <person name="Lipzen A."/>
            <person name="Lombard V."/>
            <person name="Magnuson J."/>
            <person name="Maillard F."/>
            <person name="Murat C."/>
            <person name="Nolan M."/>
            <person name="Ohm R.A."/>
            <person name="Pangilinan J."/>
            <person name="Pereira M.F."/>
            <person name="Perotto S."/>
            <person name="Peter M."/>
            <person name="Pfister S."/>
            <person name="Riley R."/>
            <person name="Sitrit Y."/>
            <person name="Stielow J.B."/>
            <person name="Szollosi G."/>
            <person name="Zifcakova L."/>
            <person name="Stursova M."/>
            <person name="Spatafora J.W."/>
            <person name="Tedersoo L."/>
            <person name="Vaario L.M."/>
            <person name="Yamada A."/>
            <person name="Yan M."/>
            <person name="Wang P."/>
            <person name="Xu J."/>
            <person name="Bruns T."/>
            <person name="Baldrian P."/>
            <person name="Vilgalys R."/>
            <person name="Dunand C."/>
            <person name="Henrissat B."/>
            <person name="Grigoriev I.V."/>
            <person name="Hibbett D."/>
            <person name="Nagy L.G."/>
            <person name="Martin F.M."/>
        </authorList>
    </citation>
    <scope>NUCLEOTIDE SEQUENCE</scope>
    <source>
        <strain evidence="3">Prilba</strain>
    </source>
</reference>
<organism evidence="3 4">
    <name type="scientific">Russula ochroleuca</name>
    <dbReference type="NCBI Taxonomy" id="152965"/>
    <lineage>
        <taxon>Eukaryota</taxon>
        <taxon>Fungi</taxon>
        <taxon>Dikarya</taxon>
        <taxon>Basidiomycota</taxon>
        <taxon>Agaricomycotina</taxon>
        <taxon>Agaricomycetes</taxon>
        <taxon>Russulales</taxon>
        <taxon>Russulaceae</taxon>
        <taxon>Russula</taxon>
    </lineage>
</organism>
<sequence>MLVNIATQVFPDAAAGRQYSTCIILPKTVILPYRLRNATTTKAILLRDFDFTSPPSLTLHPSCLSLSSNLLTRPSPSEVTRRSRLTHINNIIPLSLHQLKLQRLSHSSDTSVPLFTLYLRTAEDHDAIRCKELKGDIDQILVFCGLFSATVAALIVPTVIHSSSSYSDLVPSLLQQNLSVLEMNSRDPSAYSDVDDSDGMTPTIIL</sequence>
<keyword evidence="4" id="KW-1185">Reference proteome</keyword>
<keyword evidence="1" id="KW-1133">Transmembrane helix</keyword>
<protein>
    <recommendedName>
        <fullName evidence="2">DUF6535 domain-containing protein</fullName>
    </recommendedName>
</protein>
<keyword evidence="1" id="KW-0472">Membrane</keyword>
<dbReference type="AlphaFoldDB" id="A0A9P5MRX0"/>
<evidence type="ECO:0000313" key="4">
    <source>
        <dbReference type="Proteomes" id="UP000759537"/>
    </source>
</evidence>
<accession>A0A9P5MRX0</accession>
<dbReference type="InterPro" id="IPR045338">
    <property type="entry name" value="DUF6535"/>
</dbReference>
<gene>
    <name evidence="3" type="ORF">DFH94DRAFT_110073</name>
</gene>
<name>A0A9P5MRX0_9AGAM</name>
<feature type="domain" description="DUF6535" evidence="2">
    <location>
        <begin position="117"/>
        <end position="191"/>
    </location>
</feature>
<evidence type="ECO:0000256" key="1">
    <source>
        <dbReference type="SAM" id="Phobius"/>
    </source>
</evidence>
<comment type="caution">
    <text evidence="3">The sequence shown here is derived from an EMBL/GenBank/DDBJ whole genome shotgun (WGS) entry which is preliminary data.</text>
</comment>
<evidence type="ECO:0000313" key="3">
    <source>
        <dbReference type="EMBL" id="KAF8476386.1"/>
    </source>
</evidence>
<dbReference type="OrthoDB" id="10604643at2759"/>
<keyword evidence="1" id="KW-0812">Transmembrane</keyword>
<dbReference type="Proteomes" id="UP000759537">
    <property type="component" value="Unassembled WGS sequence"/>
</dbReference>
<feature type="transmembrane region" description="Helical" evidence="1">
    <location>
        <begin position="140"/>
        <end position="160"/>
    </location>
</feature>
<reference evidence="3" key="1">
    <citation type="submission" date="2019-10" db="EMBL/GenBank/DDBJ databases">
        <authorList>
            <consortium name="DOE Joint Genome Institute"/>
            <person name="Kuo A."/>
            <person name="Miyauchi S."/>
            <person name="Kiss E."/>
            <person name="Drula E."/>
            <person name="Kohler A."/>
            <person name="Sanchez-Garcia M."/>
            <person name="Andreopoulos B."/>
            <person name="Barry K.W."/>
            <person name="Bonito G."/>
            <person name="Buee M."/>
            <person name="Carver A."/>
            <person name="Chen C."/>
            <person name="Cichocki N."/>
            <person name="Clum A."/>
            <person name="Culley D."/>
            <person name="Crous P.W."/>
            <person name="Fauchery L."/>
            <person name="Girlanda M."/>
            <person name="Hayes R."/>
            <person name="Keri Z."/>
            <person name="LaButti K."/>
            <person name="Lipzen A."/>
            <person name="Lombard V."/>
            <person name="Magnuson J."/>
            <person name="Maillard F."/>
            <person name="Morin E."/>
            <person name="Murat C."/>
            <person name="Nolan M."/>
            <person name="Ohm R."/>
            <person name="Pangilinan J."/>
            <person name="Pereira M."/>
            <person name="Perotto S."/>
            <person name="Peter M."/>
            <person name="Riley R."/>
            <person name="Sitrit Y."/>
            <person name="Stielow B."/>
            <person name="Szollosi G."/>
            <person name="Zifcakova L."/>
            <person name="Stursova M."/>
            <person name="Spatafora J.W."/>
            <person name="Tedersoo L."/>
            <person name="Vaario L.-M."/>
            <person name="Yamada A."/>
            <person name="Yan M."/>
            <person name="Wang P."/>
            <person name="Xu J."/>
            <person name="Bruns T."/>
            <person name="Baldrian P."/>
            <person name="Vilgalys R."/>
            <person name="Henrissat B."/>
            <person name="Grigoriev I.V."/>
            <person name="Hibbett D."/>
            <person name="Nagy L.G."/>
            <person name="Martin F.M."/>
        </authorList>
    </citation>
    <scope>NUCLEOTIDE SEQUENCE</scope>
    <source>
        <strain evidence="3">Prilba</strain>
    </source>
</reference>
<proteinExistence type="predicted"/>
<evidence type="ECO:0000259" key="2">
    <source>
        <dbReference type="Pfam" id="PF20153"/>
    </source>
</evidence>
<dbReference type="Pfam" id="PF20153">
    <property type="entry name" value="DUF6535"/>
    <property type="match status" value="1"/>
</dbReference>
<dbReference type="EMBL" id="WHVB01000015">
    <property type="protein sequence ID" value="KAF8476386.1"/>
    <property type="molecule type" value="Genomic_DNA"/>
</dbReference>